<gene>
    <name evidence="1" type="ORF">NE536_22150</name>
</gene>
<evidence type="ECO:0000313" key="1">
    <source>
        <dbReference type="EMBL" id="MCT7948052.1"/>
    </source>
</evidence>
<dbReference type="EMBL" id="JAMTCC010000079">
    <property type="protein sequence ID" value="MCT7948052.1"/>
    <property type="molecule type" value="Genomic_DNA"/>
</dbReference>
<proteinExistence type="predicted"/>
<dbReference type="RefSeq" id="WP_261274040.1">
    <property type="nucleotide sequence ID" value="NZ_JAMTCC010000079.1"/>
</dbReference>
<keyword evidence="2" id="KW-1185">Reference proteome</keyword>
<sequence>MTAIFPLQNDVTLHRSNSYPTSNAHAEEMGLTGTKNKEVRALTIAAFRVAQNNSQLSTVIMNRDLLLFLLANSDTALKYWIEKRWLIEVLGGYRLTPDGLTECQNTLLGLSGAYCTTEQKVQEWQERMVSGDRVACNPHQFSSAYWNVAPEFR</sequence>
<name>A0A9X2WYR0_9GAMM</name>
<evidence type="ECO:0000313" key="2">
    <source>
        <dbReference type="Proteomes" id="UP001155604"/>
    </source>
</evidence>
<comment type="caution">
    <text evidence="1">The sequence shown here is derived from an EMBL/GenBank/DDBJ whole genome shotgun (WGS) entry which is preliminary data.</text>
</comment>
<reference evidence="1" key="1">
    <citation type="journal article" date="2023" name="Int. J. Syst. Evol. Microbiol.">
        <title>&lt;i&gt;Shewanella septentrionalis&lt;/i&gt; sp. nov. and &lt;i&gt;Shewanella holmiensis&lt;/i&gt; sp. nov., isolated from Baltic Sea water and sediments.</title>
        <authorList>
            <person name="Martin-Rodriguez A.J."/>
            <person name="Thorell K."/>
            <person name="Joffre E."/>
            <person name="Jensie-Markopoulos S."/>
            <person name="Moore E.R.B."/>
            <person name="Sjoling A."/>
        </authorList>
    </citation>
    <scope>NUCLEOTIDE SEQUENCE</scope>
    <source>
        <strain evidence="1">SP1W3</strain>
    </source>
</reference>
<accession>A0A9X2WYR0</accession>
<dbReference type="Proteomes" id="UP001155604">
    <property type="component" value="Unassembled WGS sequence"/>
</dbReference>
<protein>
    <submittedName>
        <fullName evidence="1">Uncharacterized protein</fullName>
    </submittedName>
</protein>
<organism evidence="1 2">
    <name type="scientific">Shewanella septentrionalis</name>
    <dbReference type="NCBI Taxonomy" id="2952223"/>
    <lineage>
        <taxon>Bacteria</taxon>
        <taxon>Pseudomonadati</taxon>
        <taxon>Pseudomonadota</taxon>
        <taxon>Gammaproteobacteria</taxon>
        <taxon>Alteromonadales</taxon>
        <taxon>Shewanellaceae</taxon>
        <taxon>Shewanella</taxon>
    </lineage>
</organism>
<dbReference type="AlphaFoldDB" id="A0A9X2WYR0"/>